<protein>
    <submittedName>
        <fullName evidence="2">LuxR family transcriptional regulator</fullName>
    </submittedName>
</protein>
<dbReference type="InterPro" id="IPR000792">
    <property type="entry name" value="Tscrpt_reg_LuxR_C"/>
</dbReference>
<dbReference type="Gene3D" id="1.10.10.10">
    <property type="entry name" value="Winged helix-like DNA-binding domain superfamily/Winged helix DNA-binding domain"/>
    <property type="match status" value="1"/>
</dbReference>
<dbReference type="EMBL" id="ARXX01000062">
    <property type="protein sequence ID" value="MBF5057863.1"/>
    <property type="molecule type" value="Genomic_DNA"/>
</dbReference>
<dbReference type="InterPro" id="IPR016032">
    <property type="entry name" value="Sig_transdc_resp-reg_C-effctor"/>
</dbReference>
<feature type="domain" description="HTH luxR-type" evidence="1">
    <location>
        <begin position="307"/>
        <end position="372"/>
    </location>
</feature>
<keyword evidence="3" id="KW-1185">Reference proteome</keyword>
<dbReference type="SMART" id="SM00421">
    <property type="entry name" value="HTH_LUXR"/>
    <property type="match status" value="1"/>
</dbReference>
<dbReference type="Pfam" id="PF00196">
    <property type="entry name" value="GerE"/>
    <property type="match status" value="1"/>
</dbReference>
<dbReference type="PROSITE" id="PS50043">
    <property type="entry name" value="HTH_LUXR_2"/>
    <property type="match status" value="1"/>
</dbReference>
<dbReference type="InterPro" id="IPR036388">
    <property type="entry name" value="WH-like_DNA-bd_sf"/>
</dbReference>
<evidence type="ECO:0000313" key="3">
    <source>
        <dbReference type="Proteomes" id="UP000662703"/>
    </source>
</evidence>
<gene>
    <name evidence="2" type="ORF">Y5W_03157</name>
</gene>
<dbReference type="RefSeq" id="WP_194865979.1">
    <property type="nucleotide sequence ID" value="NZ_ARXX01000062.1"/>
</dbReference>
<organism evidence="2 3">
    <name type="scientific">Alloalcanivorax profundimaris</name>
    <dbReference type="NCBI Taxonomy" id="2735259"/>
    <lineage>
        <taxon>Bacteria</taxon>
        <taxon>Pseudomonadati</taxon>
        <taxon>Pseudomonadota</taxon>
        <taxon>Gammaproteobacteria</taxon>
        <taxon>Oceanospirillales</taxon>
        <taxon>Alcanivoracaceae</taxon>
        <taxon>Alloalcanivorax</taxon>
    </lineage>
</organism>
<comment type="caution">
    <text evidence="2">The sequence shown here is derived from an EMBL/GenBank/DDBJ whole genome shotgun (WGS) entry which is preliminary data.</text>
</comment>
<name>A0ABS0AUS6_9GAMM</name>
<sequence>MLAGKGLSELLDTLYYAPYEKSGWQEFLNRMVSLSGSRSARILVMNKNADQVFSGVQVNTDAKAHKAFVDHFVNLCPWRPGLATLPPGRFYSSFLDGICDQKTFYRSEFFNDWARELDIHHGASGTIWRHGGQTIQVFMQRTGGQGHFTRAETNAFNALAPHIRRALRLEAIMYQRKQQQDYLERQGCFNALLLLDAHQNVVHVSEQAWQLIQDNTELYLHGQKLRLQAKAAQEKLDKLLTASFANKASLAPVTGGVIPLPRFARTPLLIQVMPLHPDADQALMPVPAHCALFIVDGQAETEFDLDKLSVLLSLTRAEARVAALIAQGEKAADIAALCQVSPHTVRSQIKSIFLKAEVSSQAQLTALVRALPVLRYQPAPQTPFLSAASGE</sequence>
<evidence type="ECO:0000259" key="1">
    <source>
        <dbReference type="PROSITE" id="PS50043"/>
    </source>
</evidence>
<dbReference type="PROSITE" id="PS00622">
    <property type="entry name" value="HTH_LUXR_1"/>
    <property type="match status" value="1"/>
</dbReference>
<dbReference type="Proteomes" id="UP000662703">
    <property type="component" value="Unassembled WGS sequence"/>
</dbReference>
<evidence type="ECO:0000313" key="2">
    <source>
        <dbReference type="EMBL" id="MBF5057863.1"/>
    </source>
</evidence>
<dbReference type="SUPFAM" id="SSF46894">
    <property type="entry name" value="C-terminal effector domain of the bipartite response regulators"/>
    <property type="match status" value="1"/>
</dbReference>
<reference evidence="2 3" key="1">
    <citation type="submission" date="2012-09" db="EMBL/GenBank/DDBJ databases">
        <title>Genome Sequence of alkane-degrading Bacterium Alcanivorax sp. 521-1.</title>
        <authorList>
            <person name="Lai Q."/>
            <person name="Shao Z."/>
        </authorList>
    </citation>
    <scope>NUCLEOTIDE SEQUENCE [LARGE SCALE GENOMIC DNA]</scope>
    <source>
        <strain evidence="2 3">521-1</strain>
    </source>
</reference>
<proteinExistence type="predicted"/>
<dbReference type="CDD" id="cd06170">
    <property type="entry name" value="LuxR_C_like"/>
    <property type="match status" value="1"/>
</dbReference>
<accession>A0ABS0AUS6</accession>